<name>A0ABR8DEC9_9NOST</name>
<accession>A0ABR8DEC9</accession>
<gene>
    <name evidence="1" type="ORF">H6G83_33540</name>
</gene>
<evidence type="ECO:0000313" key="1">
    <source>
        <dbReference type="EMBL" id="MBD2505464.1"/>
    </source>
</evidence>
<protein>
    <submittedName>
        <fullName evidence="1">Uncharacterized protein</fullName>
    </submittedName>
</protein>
<organism evidence="1 2">
    <name type="scientific">Anabaena azotica FACHB-119</name>
    <dbReference type="NCBI Taxonomy" id="947527"/>
    <lineage>
        <taxon>Bacteria</taxon>
        <taxon>Bacillati</taxon>
        <taxon>Cyanobacteriota</taxon>
        <taxon>Cyanophyceae</taxon>
        <taxon>Nostocales</taxon>
        <taxon>Nostocaceae</taxon>
        <taxon>Anabaena</taxon>
        <taxon>Anabaena azotica</taxon>
    </lineage>
</organism>
<reference evidence="1 2" key="1">
    <citation type="journal article" date="2020" name="ISME J.">
        <title>Comparative genomics reveals insights into cyanobacterial evolution and habitat adaptation.</title>
        <authorList>
            <person name="Chen M.Y."/>
            <person name="Teng W.K."/>
            <person name="Zhao L."/>
            <person name="Hu C.X."/>
            <person name="Zhou Y.K."/>
            <person name="Han B.P."/>
            <person name="Song L.R."/>
            <person name="Shu W.S."/>
        </authorList>
    </citation>
    <scope>NUCLEOTIDE SEQUENCE [LARGE SCALE GENOMIC DNA]</scope>
    <source>
        <strain evidence="1 2">FACHB-119</strain>
    </source>
</reference>
<proteinExistence type="predicted"/>
<dbReference type="Proteomes" id="UP000661112">
    <property type="component" value="Unassembled WGS sequence"/>
</dbReference>
<comment type="caution">
    <text evidence="1">The sequence shown here is derived from an EMBL/GenBank/DDBJ whole genome shotgun (WGS) entry which is preliminary data.</text>
</comment>
<dbReference type="EMBL" id="JACJSG010000089">
    <property type="protein sequence ID" value="MBD2505464.1"/>
    <property type="molecule type" value="Genomic_DNA"/>
</dbReference>
<keyword evidence="2" id="KW-1185">Reference proteome</keyword>
<sequence>MEHLSAMKTGILIIMLTIGLGIEFPVRAGTNQISQNSQYTGQQRRQLNQPSTSQQLWQRFRQQQDQFRLQQQQRLEQFRLQDQLRQQQSVPFGMEQLRQQQRQEMDTLRLQQQLQSN</sequence>
<evidence type="ECO:0000313" key="2">
    <source>
        <dbReference type="Proteomes" id="UP000661112"/>
    </source>
</evidence>
<dbReference type="RefSeq" id="WP_190480291.1">
    <property type="nucleotide sequence ID" value="NZ_JACJSG010000089.1"/>
</dbReference>